<sequence>MILFVTKKERINKAQKHILDQFYELSPTLRFTLEVVREFRCMMFEQKCSDYFYTWIDKINLSGIPEFQSFSKGLLKDTNAIKNAIDLPWSNGPVEGNVNKLKTLKRQMYGRCSIDLLEKRLVLSID</sequence>
<dbReference type="PANTHER" id="PTHR33498">
    <property type="entry name" value="TRANSPOSASE FOR INSERTION SEQUENCE ELEMENT IS1557"/>
    <property type="match status" value="1"/>
</dbReference>
<dbReference type="InterPro" id="IPR002560">
    <property type="entry name" value="Transposase_DDE"/>
</dbReference>
<evidence type="ECO:0000313" key="2">
    <source>
        <dbReference type="EMBL" id="ALU28008.1"/>
    </source>
</evidence>
<name>A0AAI8C7C4_9FLAO</name>
<dbReference type="KEGG" id="mod:AS202_18455"/>
<evidence type="ECO:0000259" key="1">
    <source>
        <dbReference type="Pfam" id="PF01610"/>
    </source>
</evidence>
<dbReference type="EMBL" id="CP013690">
    <property type="protein sequence ID" value="ALU28008.1"/>
    <property type="molecule type" value="Genomic_DNA"/>
</dbReference>
<accession>A0AAI8C7C4</accession>
<dbReference type="InterPro" id="IPR047951">
    <property type="entry name" value="Transpos_ISL3"/>
</dbReference>
<organism evidence="2 3">
    <name type="scientific">Myroides odoratimimus</name>
    <dbReference type="NCBI Taxonomy" id="76832"/>
    <lineage>
        <taxon>Bacteria</taxon>
        <taxon>Pseudomonadati</taxon>
        <taxon>Bacteroidota</taxon>
        <taxon>Flavobacteriia</taxon>
        <taxon>Flavobacteriales</taxon>
        <taxon>Flavobacteriaceae</taxon>
        <taxon>Myroides</taxon>
    </lineage>
</organism>
<feature type="domain" description="Transposase IS204/IS1001/IS1096/IS1165 DDE" evidence="1">
    <location>
        <begin position="3"/>
        <end position="118"/>
    </location>
</feature>
<protein>
    <recommendedName>
        <fullName evidence="1">Transposase IS204/IS1001/IS1096/IS1165 DDE domain-containing protein</fullName>
    </recommendedName>
</protein>
<gene>
    <name evidence="2" type="ORF">AS202_18455</name>
</gene>
<reference evidence="2 3" key="1">
    <citation type="journal article" date="2016" name="J. Zhejiang Univ. Sci. B">
        <title>Antibiotic resistance mechanisms of Myroides sp.</title>
        <authorList>
            <person name="Hu S."/>
            <person name="Yuan S."/>
            <person name="Qu H."/>
            <person name="Jiang T."/>
            <person name="Zhou Y."/>
            <person name="Wang M."/>
            <person name="Ming D."/>
        </authorList>
    </citation>
    <scope>NUCLEOTIDE SEQUENCE [LARGE SCALE GENOMIC DNA]</scope>
    <source>
        <strain evidence="2 3">PR63039</strain>
    </source>
</reference>
<evidence type="ECO:0000313" key="3">
    <source>
        <dbReference type="Proteomes" id="UP000069030"/>
    </source>
</evidence>
<dbReference type="PANTHER" id="PTHR33498:SF1">
    <property type="entry name" value="TRANSPOSASE FOR INSERTION SEQUENCE ELEMENT IS1557"/>
    <property type="match status" value="1"/>
</dbReference>
<dbReference type="AlphaFoldDB" id="A0AAI8C7C4"/>
<dbReference type="Proteomes" id="UP000069030">
    <property type="component" value="Chromosome"/>
</dbReference>
<dbReference type="GeneID" id="66976282"/>
<dbReference type="RefSeq" id="WP_006258093.1">
    <property type="nucleotide sequence ID" value="NZ_CP013690.1"/>
</dbReference>
<proteinExistence type="predicted"/>
<dbReference type="Pfam" id="PF01610">
    <property type="entry name" value="DDE_Tnp_ISL3"/>
    <property type="match status" value="1"/>
</dbReference>